<gene>
    <name evidence="1" type="ORF">UFOPK2171_00717</name>
</gene>
<dbReference type="Gene3D" id="3.40.50.300">
    <property type="entry name" value="P-loop containing nucleotide triphosphate hydrolases"/>
    <property type="match status" value="1"/>
</dbReference>
<reference evidence="1" key="1">
    <citation type="submission" date="2020-05" db="EMBL/GenBank/DDBJ databases">
        <authorList>
            <person name="Chiriac C."/>
            <person name="Salcher M."/>
            <person name="Ghai R."/>
            <person name="Kavagutti S V."/>
        </authorList>
    </citation>
    <scope>NUCLEOTIDE SEQUENCE</scope>
</reference>
<protein>
    <submittedName>
        <fullName evidence="1">Unannotated protein</fullName>
    </submittedName>
</protein>
<dbReference type="AlphaFoldDB" id="A0A6J6KRT2"/>
<dbReference type="EMBL" id="CAEZWD010000088">
    <property type="protein sequence ID" value="CAB4652046.1"/>
    <property type="molecule type" value="Genomic_DNA"/>
</dbReference>
<dbReference type="InterPro" id="IPR027417">
    <property type="entry name" value="P-loop_NTPase"/>
</dbReference>
<proteinExistence type="predicted"/>
<evidence type="ECO:0000313" key="1">
    <source>
        <dbReference type="EMBL" id="CAB4652046.1"/>
    </source>
</evidence>
<organism evidence="1">
    <name type="scientific">freshwater metagenome</name>
    <dbReference type="NCBI Taxonomy" id="449393"/>
    <lineage>
        <taxon>unclassified sequences</taxon>
        <taxon>metagenomes</taxon>
        <taxon>ecological metagenomes</taxon>
    </lineage>
</organism>
<name>A0A6J6KRT2_9ZZZZ</name>
<accession>A0A6J6KRT2</accession>
<sequence length="344" mass="37125">MAATIRRDMTMLPSSDVHSGHPHVLIYVITSETSDLAQVYANMGARPVSNNSPLATFEKLPNVVAIVHRPSQADQRILDSCDAFVASLDGAAGVDPKIVEFWSGARDATLPRHILAFNVVNGRADFDELCAIASRVLEPDLLVRYLPIDSDDELSLTGVYDILTSEIHALVDAKWITKAADPEHIAITSSAREDLFDQLAYLGLDDLTLENHTSGLPISVTKLEAAWLHPDVVTITPIDDGVGVNTFSNWMSILQPVWVPVLNLADVSCEAYEATERVGISITEDLARMWGPNENLDLFETVSGAAKQLNIVESNQVVTLASGLTPGSTIATENSAAVLVAPTF</sequence>